<keyword evidence="3 10" id="KW-0436">Ligase</keyword>
<gene>
    <name evidence="12" type="ORF">BBOV_III006750</name>
</gene>
<dbReference type="InterPro" id="IPR001412">
    <property type="entry name" value="aa-tRNA-synth_I_CS"/>
</dbReference>
<dbReference type="GO" id="GO:0002161">
    <property type="term" value="F:aminoacyl-tRNA deacylase activity"/>
    <property type="evidence" value="ECO:0007669"/>
    <property type="project" value="InterPro"/>
</dbReference>
<dbReference type="InterPro" id="IPR009008">
    <property type="entry name" value="Val/Leu/Ile-tRNA-synth_edit"/>
</dbReference>
<dbReference type="GO" id="GO:0005829">
    <property type="term" value="C:cytosol"/>
    <property type="evidence" value="ECO:0007669"/>
    <property type="project" value="TreeGrafter"/>
</dbReference>
<keyword evidence="4 10" id="KW-0547">Nucleotide-binding</keyword>
<evidence type="ECO:0000256" key="7">
    <source>
        <dbReference type="ARBA" id="ARBA00023146"/>
    </source>
</evidence>
<dbReference type="FunCoup" id="A7ANV2">
    <property type="interactions" value="335"/>
</dbReference>
<keyword evidence="13" id="KW-1185">Reference proteome</keyword>
<dbReference type="SUPFAM" id="SSF50677">
    <property type="entry name" value="ValRS/IleRS/LeuRS editing domain"/>
    <property type="match status" value="1"/>
</dbReference>
<dbReference type="InParanoid" id="A7ANV2"/>
<dbReference type="Pfam" id="PF00133">
    <property type="entry name" value="tRNA-synt_1"/>
    <property type="match status" value="2"/>
</dbReference>
<protein>
    <recommendedName>
        <fullName evidence="2">valine--tRNA ligase</fullName>
        <ecNumber evidence="2">6.1.1.9</ecNumber>
    </recommendedName>
    <alternativeName>
        <fullName evidence="8">Valyl-tRNA synthetase</fullName>
    </alternativeName>
</protein>
<evidence type="ECO:0000256" key="9">
    <source>
        <dbReference type="ARBA" id="ARBA00047552"/>
    </source>
</evidence>
<dbReference type="GO" id="GO:0005524">
    <property type="term" value="F:ATP binding"/>
    <property type="evidence" value="ECO:0007669"/>
    <property type="project" value="UniProtKB-KW"/>
</dbReference>
<dbReference type="EMBL" id="AAXT01000001">
    <property type="protein sequence ID" value="EDO08236.1"/>
    <property type="molecule type" value="Genomic_DNA"/>
</dbReference>
<dbReference type="PANTHER" id="PTHR11946">
    <property type="entry name" value="VALYL-TRNA SYNTHETASES"/>
    <property type="match status" value="1"/>
</dbReference>
<evidence type="ECO:0000256" key="1">
    <source>
        <dbReference type="ARBA" id="ARBA00005594"/>
    </source>
</evidence>
<dbReference type="STRING" id="5865.A7ANV2"/>
<dbReference type="Proteomes" id="UP000002173">
    <property type="component" value="Chromosome 3"/>
</dbReference>
<comment type="catalytic activity">
    <reaction evidence="9">
        <text>tRNA(Val) + L-valine + ATP = L-valyl-tRNA(Val) + AMP + diphosphate</text>
        <dbReference type="Rhea" id="RHEA:10704"/>
        <dbReference type="Rhea" id="RHEA-COMP:9672"/>
        <dbReference type="Rhea" id="RHEA-COMP:9708"/>
        <dbReference type="ChEBI" id="CHEBI:30616"/>
        <dbReference type="ChEBI" id="CHEBI:33019"/>
        <dbReference type="ChEBI" id="CHEBI:57762"/>
        <dbReference type="ChEBI" id="CHEBI:78442"/>
        <dbReference type="ChEBI" id="CHEBI:78537"/>
        <dbReference type="ChEBI" id="CHEBI:456215"/>
        <dbReference type="EC" id="6.1.1.9"/>
    </reaction>
</comment>
<sequence length="809" mass="91085">MSIRKVQLITPPPNLTGDLHIGNALNIVCSDIYLRYCELNKCWVNARFGSDHAGHGLESIINKQVGDNATDEEKVQAALKHCKTMRQNHLNTLQALGVNWLDQGWTLGTQSRNMTLKAFVELYQQGHIKEHLYPTLSVVTSDGLKFLDIADVDFITQNVTLYYIELGLKSKMDEQGVNSVDNTLPTSIKAYCLQPTLLDAAVAVGVPEELWETYKDMVAVIPETNRQLPFIPVKGITDTKFEFVIPGYSERDFQLAWEHGLEIINVTDEYGRMTNCTADIMGMDIETANKYMANRFVADGTIECQIPMKGGSKAYVTPAPQWILDMTAITPYGLRAVEKLKIEPDTRRQLLVQRLQSKHPWCISRNGWWGIQVPIWRISRNKEVHTIAAMSQEDAIAKVAKQIGISPTDLSANGYTVEQDKRTLDTWFTSALWPMWTAENGVVDDIASQLNASSVDHQDTQQPDDGDLDTKDPVLQLDVTRLLYTGYDILHSWVARMLALCTKLNESRLPFDKLVLHGIINDTKGKKMSKSWGNTVTATQFIQSFEQLKGFPDMSKPSKTHTMLQSVFGDDIYYNPLAVAQARLALASAASKANACHDVEAYRGRIKSMLKKLAQLTKYVQMTVDQKGIKSLYDLDGPSKGFITDAVVAGLGRCGSEVGTAIEAFEFRKAVEELEKAVYTYSEYAIPAHRIMFCNDTVLIRQYVALMQLFMPFLPQLLLQMSMPLKLNTTGDLFHWPDYKNVDPYALQGFDAIEDALRQLRRHVLEANTATIITVNPCYKQHLTDAKEYLDHLLKLTYNSVIHYEIEAG</sequence>
<evidence type="ECO:0000256" key="8">
    <source>
        <dbReference type="ARBA" id="ARBA00029936"/>
    </source>
</evidence>
<keyword evidence="5 10" id="KW-0067">ATP-binding</keyword>
<evidence type="ECO:0000313" key="12">
    <source>
        <dbReference type="EMBL" id="EDO08236.1"/>
    </source>
</evidence>
<dbReference type="PANTHER" id="PTHR11946:SF93">
    <property type="entry name" value="VALINE--TRNA LIGASE, CHLOROPLASTIC_MITOCHONDRIAL 2"/>
    <property type="match status" value="1"/>
</dbReference>
<name>A7ANV2_BABBO</name>
<feature type="domain" description="Aminoacyl-tRNA synthetase class Ia" evidence="11">
    <location>
        <begin position="7"/>
        <end position="442"/>
    </location>
</feature>
<accession>A7ANV2</accession>
<evidence type="ECO:0000259" key="11">
    <source>
        <dbReference type="Pfam" id="PF00133"/>
    </source>
</evidence>
<reference evidence="12 13" key="1">
    <citation type="journal article" date="2007" name="PLoS Pathog.">
        <title>Genome sequence of Babesia bovis and comparative analysis of apicomplexan hemoprotozoa.</title>
        <authorList>
            <person name="Brayton K.A."/>
            <person name="Lau A.O.T."/>
            <person name="Herndon D.R."/>
            <person name="Hannick L."/>
            <person name="Kappmeyer L.S."/>
            <person name="Berens S.J."/>
            <person name="Bidwell S.L."/>
            <person name="Brown W.C."/>
            <person name="Crabtree J."/>
            <person name="Fadrosh D."/>
            <person name="Feldblum T."/>
            <person name="Forberger H.A."/>
            <person name="Haas B.J."/>
            <person name="Howell J.M."/>
            <person name="Khouri H."/>
            <person name="Koo H."/>
            <person name="Mann D.J."/>
            <person name="Norimine J."/>
            <person name="Paulsen I.T."/>
            <person name="Radune D."/>
            <person name="Ren Q."/>
            <person name="Smith R.K. Jr."/>
            <person name="Suarez C.E."/>
            <person name="White O."/>
            <person name="Wortman J.R."/>
            <person name="Knowles D.P. Jr."/>
            <person name="McElwain T.F."/>
            <person name="Nene V.M."/>
        </authorList>
    </citation>
    <scope>NUCLEOTIDE SEQUENCE [LARGE SCALE GENOMIC DNA]</scope>
    <source>
        <strain evidence="12">T2Bo</strain>
    </source>
</reference>
<evidence type="ECO:0000256" key="2">
    <source>
        <dbReference type="ARBA" id="ARBA00013169"/>
    </source>
</evidence>
<dbReference type="Gene3D" id="3.40.50.620">
    <property type="entry name" value="HUPs"/>
    <property type="match status" value="2"/>
</dbReference>
<evidence type="ECO:0000313" key="13">
    <source>
        <dbReference type="Proteomes" id="UP000002173"/>
    </source>
</evidence>
<feature type="domain" description="Aminoacyl-tRNA synthetase class Ia" evidence="11">
    <location>
        <begin position="480"/>
        <end position="587"/>
    </location>
</feature>
<dbReference type="InterPro" id="IPR002303">
    <property type="entry name" value="Valyl-tRNA_ligase"/>
</dbReference>
<organism evidence="12 13">
    <name type="scientific">Babesia bovis</name>
    <dbReference type="NCBI Taxonomy" id="5865"/>
    <lineage>
        <taxon>Eukaryota</taxon>
        <taxon>Sar</taxon>
        <taxon>Alveolata</taxon>
        <taxon>Apicomplexa</taxon>
        <taxon>Aconoidasida</taxon>
        <taxon>Piroplasmida</taxon>
        <taxon>Babesiidae</taxon>
        <taxon>Babesia</taxon>
    </lineage>
</organism>
<dbReference type="GO" id="GO:0004832">
    <property type="term" value="F:valine-tRNA ligase activity"/>
    <property type="evidence" value="ECO:0007669"/>
    <property type="project" value="UniProtKB-EC"/>
</dbReference>
<dbReference type="EC" id="6.1.1.9" evidence="2"/>
<evidence type="ECO:0000256" key="6">
    <source>
        <dbReference type="ARBA" id="ARBA00022917"/>
    </source>
</evidence>
<dbReference type="SUPFAM" id="SSF52374">
    <property type="entry name" value="Nucleotidylyl transferase"/>
    <property type="match status" value="1"/>
</dbReference>
<dbReference type="eggNOG" id="KOG0432">
    <property type="taxonomic scope" value="Eukaryota"/>
</dbReference>
<evidence type="ECO:0000256" key="3">
    <source>
        <dbReference type="ARBA" id="ARBA00022598"/>
    </source>
</evidence>
<dbReference type="InterPro" id="IPR009080">
    <property type="entry name" value="tRNAsynth_Ia_anticodon-bd"/>
</dbReference>
<dbReference type="AlphaFoldDB" id="A7ANV2"/>
<dbReference type="VEuPathDB" id="PiroplasmaDB:BBOV_III006750"/>
<dbReference type="InterPro" id="IPR014729">
    <property type="entry name" value="Rossmann-like_a/b/a_fold"/>
</dbReference>
<comment type="caution">
    <text evidence="12">The sequence shown here is derived from an EMBL/GenBank/DDBJ whole genome shotgun (WGS) entry which is preliminary data.</text>
</comment>
<dbReference type="PROSITE" id="PS00178">
    <property type="entry name" value="AA_TRNA_LIGASE_I"/>
    <property type="match status" value="1"/>
</dbReference>
<dbReference type="OMA" id="YDILENW"/>
<dbReference type="SUPFAM" id="SSF47323">
    <property type="entry name" value="Anticodon-binding domain of a subclass of class I aminoacyl-tRNA synthetases"/>
    <property type="match status" value="1"/>
</dbReference>
<comment type="similarity">
    <text evidence="1 10">Belongs to the class-I aminoacyl-tRNA synthetase family.</text>
</comment>
<evidence type="ECO:0000256" key="4">
    <source>
        <dbReference type="ARBA" id="ARBA00022741"/>
    </source>
</evidence>
<dbReference type="InterPro" id="IPR002300">
    <property type="entry name" value="aa-tRNA-synth_Ia"/>
</dbReference>
<evidence type="ECO:0000256" key="10">
    <source>
        <dbReference type="RuleBase" id="RU363035"/>
    </source>
</evidence>
<evidence type="ECO:0000256" key="5">
    <source>
        <dbReference type="ARBA" id="ARBA00022840"/>
    </source>
</evidence>
<keyword evidence="6 10" id="KW-0648">Protein biosynthesis</keyword>
<keyword evidence="7 10" id="KW-0030">Aminoacyl-tRNA synthetase</keyword>
<proteinExistence type="inferred from homology"/>
<dbReference type="GO" id="GO:0006438">
    <property type="term" value="P:valyl-tRNA aminoacylation"/>
    <property type="evidence" value="ECO:0007669"/>
    <property type="project" value="InterPro"/>
</dbReference>